<protein>
    <submittedName>
        <fullName evidence="1">Uncharacterized protein</fullName>
    </submittedName>
</protein>
<sequence length="262" mass="30560">MVFIVPDKELPYMEDYKQLLPQVWTISPVKVVTYKEAALYPAASEHYTYFTLHQEVITHRYGTNTYVNMALDVPYKEAGKNRLKVKQLGLVDMYPEIGSMGIQNTKTIIEQMYTQYNIRNFSLPYMLAYLKFTQEQIETGSKLNLADPLADKVLLAQLKKSTLYVPDSLIYHRNIYAGGKEKRQSEDLFSEYKGKFQFIATADLIKLLKEKKNEPLFLFEYVQNSNTKLIRVLELRTLSTAFRFKSALSYNLKPKDMKLILR</sequence>
<evidence type="ECO:0000313" key="2">
    <source>
        <dbReference type="Proteomes" id="UP000190367"/>
    </source>
</evidence>
<reference evidence="2" key="1">
    <citation type="submission" date="2017-02" db="EMBL/GenBank/DDBJ databases">
        <authorList>
            <person name="Varghese N."/>
            <person name="Submissions S."/>
        </authorList>
    </citation>
    <scope>NUCLEOTIDE SEQUENCE [LARGE SCALE GENOMIC DNA]</scope>
    <source>
        <strain evidence="2">DSM 22224</strain>
    </source>
</reference>
<keyword evidence="2" id="KW-1185">Reference proteome</keyword>
<dbReference type="EMBL" id="FUWZ01000002">
    <property type="protein sequence ID" value="SKA16185.1"/>
    <property type="molecule type" value="Genomic_DNA"/>
</dbReference>
<organism evidence="1 2">
    <name type="scientific">Chitinophaga eiseniae</name>
    <dbReference type="NCBI Taxonomy" id="634771"/>
    <lineage>
        <taxon>Bacteria</taxon>
        <taxon>Pseudomonadati</taxon>
        <taxon>Bacteroidota</taxon>
        <taxon>Chitinophagia</taxon>
        <taxon>Chitinophagales</taxon>
        <taxon>Chitinophagaceae</taxon>
        <taxon>Chitinophaga</taxon>
    </lineage>
</organism>
<dbReference type="Proteomes" id="UP000190367">
    <property type="component" value="Unassembled WGS sequence"/>
</dbReference>
<evidence type="ECO:0000313" key="1">
    <source>
        <dbReference type="EMBL" id="SKA16185.1"/>
    </source>
</evidence>
<accession>A0A1T4RJN0</accession>
<name>A0A1T4RJN0_9BACT</name>
<dbReference type="AlphaFoldDB" id="A0A1T4RJN0"/>
<proteinExistence type="predicted"/>
<gene>
    <name evidence="1" type="ORF">SAMN04488128_1021226</name>
</gene>